<keyword evidence="2" id="KW-0732">Signal</keyword>
<feature type="signal peptide" evidence="2">
    <location>
        <begin position="1"/>
        <end position="20"/>
    </location>
</feature>
<keyword evidence="1" id="KW-1133">Transmembrane helix</keyword>
<keyword evidence="1" id="KW-0472">Membrane</keyword>
<dbReference type="AlphaFoldDB" id="A0A158DMW9"/>
<evidence type="ECO:0000313" key="4">
    <source>
        <dbReference type="Proteomes" id="UP000054624"/>
    </source>
</evidence>
<accession>A0A158DMW9</accession>
<feature type="chain" id="PRO_5007624336" description="Holin of 3TMs, for gene-transfer release" evidence="2">
    <location>
        <begin position="21"/>
        <end position="184"/>
    </location>
</feature>
<evidence type="ECO:0000256" key="1">
    <source>
        <dbReference type="SAM" id="Phobius"/>
    </source>
</evidence>
<proteinExistence type="predicted"/>
<dbReference type="STRING" id="1777137.AWB76_07227"/>
<gene>
    <name evidence="3" type="ORF">AWB76_07227</name>
</gene>
<keyword evidence="1" id="KW-0812">Transmembrane</keyword>
<name>A0A158DMW9_9BURK</name>
<evidence type="ECO:0000256" key="2">
    <source>
        <dbReference type="SAM" id="SignalP"/>
    </source>
</evidence>
<protein>
    <recommendedName>
        <fullName evidence="5">Holin of 3TMs, for gene-transfer release</fullName>
    </recommendedName>
</protein>
<reference evidence="4" key="1">
    <citation type="submission" date="2016-01" db="EMBL/GenBank/DDBJ databases">
        <authorList>
            <person name="Peeters Charlotte."/>
        </authorList>
    </citation>
    <scope>NUCLEOTIDE SEQUENCE [LARGE SCALE GENOMIC DNA]</scope>
</reference>
<evidence type="ECO:0000313" key="3">
    <source>
        <dbReference type="EMBL" id="SAK95959.1"/>
    </source>
</evidence>
<dbReference type="EMBL" id="FCOI02000046">
    <property type="protein sequence ID" value="SAK95959.1"/>
    <property type="molecule type" value="Genomic_DNA"/>
</dbReference>
<feature type="transmembrane region" description="Helical" evidence="1">
    <location>
        <begin position="144"/>
        <end position="164"/>
    </location>
</feature>
<dbReference type="OrthoDB" id="9098935at2"/>
<sequence>MSWTAIAGAVTSLAPTIASAIGGPLAGTAVAALEKVFGLTPGSNDPVEQRQDAVAAAIAGATPEQLAAVRKADQDFQVAMATLGFKDAEALAALRVQDVEGARSMQVSTRSWVPPVLTLVITTGFFSLVAALIFCNIPESNKAIFYSLVGSLGTAWAASIHFWFGDTTSSVDKTTLLAKAQPIE</sequence>
<dbReference type="RefSeq" id="WP_061164755.1">
    <property type="nucleotide sequence ID" value="NZ_FCOI02000046.1"/>
</dbReference>
<evidence type="ECO:0008006" key="5">
    <source>
        <dbReference type="Google" id="ProtNLM"/>
    </source>
</evidence>
<organism evidence="3 4">
    <name type="scientific">Caballeronia temeraria</name>
    <dbReference type="NCBI Taxonomy" id="1777137"/>
    <lineage>
        <taxon>Bacteria</taxon>
        <taxon>Pseudomonadati</taxon>
        <taxon>Pseudomonadota</taxon>
        <taxon>Betaproteobacteria</taxon>
        <taxon>Burkholderiales</taxon>
        <taxon>Burkholderiaceae</taxon>
        <taxon>Caballeronia</taxon>
    </lineage>
</organism>
<keyword evidence="4" id="KW-1185">Reference proteome</keyword>
<feature type="transmembrane region" description="Helical" evidence="1">
    <location>
        <begin position="112"/>
        <end position="137"/>
    </location>
</feature>
<dbReference type="Proteomes" id="UP000054624">
    <property type="component" value="Unassembled WGS sequence"/>
</dbReference>